<accession>A0AAP3CUT7</accession>
<gene>
    <name evidence="1" type="ORF">MOD07_19505</name>
</gene>
<dbReference type="Pfam" id="PF16302">
    <property type="entry name" value="DUF4944"/>
    <property type="match status" value="1"/>
</dbReference>
<evidence type="ECO:0000313" key="1">
    <source>
        <dbReference type="EMBL" id="MCY8511711.1"/>
    </source>
</evidence>
<dbReference type="RefSeq" id="WP_268447412.1">
    <property type="nucleotide sequence ID" value="NZ_JALAQA010000012.1"/>
</dbReference>
<name>A0AAP3CUT7_BACMO</name>
<comment type="caution">
    <text evidence="1">The sequence shown here is derived from an EMBL/GenBank/DDBJ whole genome shotgun (WGS) entry which is preliminary data.</text>
</comment>
<proteinExistence type="predicted"/>
<organism evidence="1 2">
    <name type="scientific">Bacillus mojavensis</name>
    <dbReference type="NCBI Taxonomy" id="72360"/>
    <lineage>
        <taxon>Bacteria</taxon>
        <taxon>Bacillati</taxon>
        <taxon>Bacillota</taxon>
        <taxon>Bacilli</taxon>
        <taxon>Bacillales</taxon>
        <taxon>Bacillaceae</taxon>
        <taxon>Bacillus</taxon>
    </lineage>
</organism>
<evidence type="ECO:0000313" key="2">
    <source>
        <dbReference type="Proteomes" id="UP001075387"/>
    </source>
</evidence>
<dbReference type="InterPro" id="IPR032545">
    <property type="entry name" value="DUF4944"/>
</dbReference>
<sequence length="159" mass="18660">MRSKHKIKKVLIITAPLLICLVTFFAMIAGDKVKYEGSSRNEMWVSTIEKSDKTSIGPNYFFNLYWQGNKKEAKRTIVEKITLYIDGKKYDDRENYDLSEYTGEEMPGGGHMEDHIATFDFMPEDEVIGHDVVVKVEWKTGKEKHTDQMRLQEKPWYKR</sequence>
<dbReference type="Proteomes" id="UP001075387">
    <property type="component" value="Unassembled WGS sequence"/>
</dbReference>
<protein>
    <submittedName>
        <fullName evidence="1">YdhH/YoaO family protein</fullName>
    </submittedName>
</protein>
<dbReference type="AlphaFoldDB" id="A0AAP3CUT7"/>
<reference evidence="1" key="1">
    <citation type="submission" date="2022-02" db="EMBL/GenBank/DDBJ databases">
        <title>Crop Bioprotection Bacillus Genome Sequencing.</title>
        <authorList>
            <person name="Dunlap C."/>
        </authorList>
    </citation>
    <scope>NUCLEOTIDE SEQUENCE</scope>
    <source>
        <strain evidence="1">CK3O2B-54A</strain>
    </source>
</reference>
<dbReference type="EMBL" id="JALAQA010000012">
    <property type="protein sequence ID" value="MCY8511711.1"/>
    <property type="molecule type" value="Genomic_DNA"/>
</dbReference>